<dbReference type="AlphaFoldDB" id="A0A1F7US35"/>
<sequence>MNLEKYVQKLYGSVVASPCPFTKEEIAELEKTNELLIYLPAALSMQELAERFGIKTNVDFDNEQMIRNVMVSEDQWFVTSASKTPELLYTSGQNALRIYENEGLKGMDFRRYLAFAATFKEKFGNFPDDTYWTFLLSGSYDRSGVSVVGFDRHRVLSHHGWMKDFKAKFAGSRYVVLAPRIEITSETQKLKRAYRGSNEVSGRGAATD</sequence>
<gene>
    <name evidence="1" type="ORF">A3B21_01515</name>
</gene>
<protein>
    <submittedName>
        <fullName evidence="1">Uncharacterized protein</fullName>
    </submittedName>
</protein>
<comment type="caution">
    <text evidence="1">The sequence shown here is derived from an EMBL/GenBank/DDBJ whole genome shotgun (WGS) entry which is preliminary data.</text>
</comment>
<reference evidence="1 2" key="1">
    <citation type="journal article" date="2016" name="Nat. Commun.">
        <title>Thousands of microbial genomes shed light on interconnected biogeochemical processes in an aquifer system.</title>
        <authorList>
            <person name="Anantharaman K."/>
            <person name="Brown C.T."/>
            <person name="Hug L.A."/>
            <person name="Sharon I."/>
            <person name="Castelle C.J."/>
            <person name="Probst A.J."/>
            <person name="Thomas B.C."/>
            <person name="Singh A."/>
            <person name="Wilkins M.J."/>
            <person name="Karaoz U."/>
            <person name="Brodie E.L."/>
            <person name="Williams K.H."/>
            <person name="Hubbard S.S."/>
            <person name="Banfield J.F."/>
        </authorList>
    </citation>
    <scope>NUCLEOTIDE SEQUENCE [LARGE SCALE GENOMIC DNA]</scope>
</reference>
<accession>A0A1F7US35</accession>
<organism evidence="1 2">
    <name type="scientific">Candidatus Uhrbacteria bacterium RIFCSPLOWO2_01_FULL_47_24</name>
    <dbReference type="NCBI Taxonomy" id="1802401"/>
    <lineage>
        <taxon>Bacteria</taxon>
        <taxon>Candidatus Uhriibacteriota</taxon>
    </lineage>
</organism>
<dbReference type="Proteomes" id="UP000176897">
    <property type="component" value="Unassembled WGS sequence"/>
</dbReference>
<dbReference type="EMBL" id="MGEJ01000010">
    <property type="protein sequence ID" value="OGL81059.1"/>
    <property type="molecule type" value="Genomic_DNA"/>
</dbReference>
<evidence type="ECO:0000313" key="2">
    <source>
        <dbReference type="Proteomes" id="UP000176897"/>
    </source>
</evidence>
<evidence type="ECO:0000313" key="1">
    <source>
        <dbReference type="EMBL" id="OGL81059.1"/>
    </source>
</evidence>
<proteinExistence type="predicted"/>
<dbReference type="STRING" id="1802401.A3B21_01515"/>
<name>A0A1F7US35_9BACT</name>